<organism evidence="2 3">
    <name type="scientific">Lasiosphaeria hispida</name>
    <dbReference type="NCBI Taxonomy" id="260671"/>
    <lineage>
        <taxon>Eukaryota</taxon>
        <taxon>Fungi</taxon>
        <taxon>Dikarya</taxon>
        <taxon>Ascomycota</taxon>
        <taxon>Pezizomycotina</taxon>
        <taxon>Sordariomycetes</taxon>
        <taxon>Sordariomycetidae</taxon>
        <taxon>Sordariales</taxon>
        <taxon>Lasiosphaeriaceae</taxon>
        <taxon>Lasiosphaeria</taxon>
    </lineage>
</organism>
<evidence type="ECO:0000256" key="1">
    <source>
        <dbReference type="SAM" id="Phobius"/>
    </source>
</evidence>
<evidence type="ECO:0000313" key="3">
    <source>
        <dbReference type="Proteomes" id="UP001275084"/>
    </source>
</evidence>
<dbReference type="EMBL" id="JAUIQD010000002">
    <property type="protein sequence ID" value="KAK3359886.1"/>
    <property type="molecule type" value="Genomic_DNA"/>
</dbReference>
<feature type="transmembrane region" description="Helical" evidence="1">
    <location>
        <begin position="12"/>
        <end position="34"/>
    </location>
</feature>
<reference evidence="2" key="1">
    <citation type="journal article" date="2023" name="Mol. Phylogenet. Evol.">
        <title>Genome-scale phylogeny and comparative genomics of the fungal order Sordariales.</title>
        <authorList>
            <person name="Hensen N."/>
            <person name="Bonometti L."/>
            <person name="Westerberg I."/>
            <person name="Brannstrom I.O."/>
            <person name="Guillou S."/>
            <person name="Cros-Aarteil S."/>
            <person name="Calhoun S."/>
            <person name="Haridas S."/>
            <person name="Kuo A."/>
            <person name="Mondo S."/>
            <person name="Pangilinan J."/>
            <person name="Riley R."/>
            <person name="LaButti K."/>
            <person name="Andreopoulos B."/>
            <person name="Lipzen A."/>
            <person name="Chen C."/>
            <person name="Yan M."/>
            <person name="Daum C."/>
            <person name="Ng V."/>
            <person name="Clum A."/>
            <person name="Steindorff A."/>
            <person name="Ohm R.A."/>
            <person name="Martin F."/>
            <person name="Silar P."/>
            <person name="Natvig D.O."/>
            <person name="Lalanne C."/>
            <person name="Gautier V."/>
            <person name="Ament-Velasquez S.L."/>
            <person name="Kruys A."/>
            <person name="Hutchinson M.I."/>
            <person name="Powell A.J."/>
            <person name="Barry K."/>
            <person name="Miller A.N."/>
            <person name="Grigoriev I.V."/>
            <person name="Debuchy R."/>
            <person name="Gladieux P."/>
            <person name="Hiltunen Thoren M."/>
            <person name="Johannesson H."/>
        </authorList>
    </citation>
    <scope>NUCLEOTIDE SEQUENCE</scope>
    <source>
        <strain evidence="2">CBS 955.72</strain>
    </source>
</reference>
<keyword evidence="3" id="KW-1185">Reference proteome</keyword>
<name>A0AAJ0MI75_9PEZI</name>
<proteinExistence type="predicted"/>
<reference evidence="2" key="2">
    <citation type="submission" date="2023-06" db="EMBL/GenBank/DDBJ databases">
        <authorList>
            <consortium name="Lawrence Berkeley National Laboratory"/>
            <person name="Haridas S."/>
            <person name="Hensen N."/>
            <person name="Bonometti L."/>
            <person name="Westerberg I."/>
            <person name="Brannstrom I.O."/>
            <person name="Guillou S."/>
            <person name="Cros-Aarteil S."/>
            <person name="Calhoun S."/>
            <person name="Kuo A."/>
            <person name="Mondo S."/>
            <person name="Pangilinan J."/>
            <person name="Riley R."/>
            <person name="Labutti K."/>
            <person name="Andreopoulos B."/>
            <person name="Lipzen A."/>
            <person name="Chen C."/>
            <person name="Yanf M."/>
            <person name="Daum C."/>
            <person name="Ng V."/>
            <person name="Clum A."/>
            <person name="Steindorff A."/>
            <person name="Ohm R."/>
            <person name="Martin F."/>
            <person name="Silar P."/>
            <person name="Natvig D."/>
            <person name="Lalanne C."/>
            <person name="Gautier V."/>
            <person name="Ament-Velasquez S.L."/>
            <person name="Kruys A."/>
            <person name="Hutchinson M.I."/>
            <person name="Powell A.J."/>
            <person name="Barry K."/>
            <person name="Miller A.N."/>
            <person name="Grigoriev I.V."/>
            <person name="Debuchy R."/>
            <person name="Gladieux P."/>
            <person name="Thoren M.H."/>
            <person name="Johannesson H."/>
        </authorList>
    </citation>
    <scope>NUCLEOTIDE SEQUENCE</scope>
    <source>
        <strain evidence="2">CBS 955.72</strain>
    </source>
</reference>
<evidence type="ECO:0000313" key="2">
    <source>
        <dbReference type="EMBL" id="KAK3359886.1"/>
    </source>
</evidence>
<keyword evidence="1" id="KW-1133">Transmembrane helix</keyword>
<feature type="transmembrane region" description="Helical" evidence="1">
    <location>
        <begin position="211"/>
        <end position="235"/>
    </location>
</feature>
<sequence length="285" mass="32721">MFKQAIVISRRACLWLPCLPTTTIFFVFFLFHHLLHHSLLRQGKIEHPDPSSSAPPLPAVLIVGCSISFLRRNGCAMLLRELPSSVLKYQYLFSHLQWCKRGGRPALFGSGKDPIEDRFLFGNGSSHFLWEWHDVARCAEMGGELMPSSGVFFVKDVGYRPWGITWRFYIYILIHPYSRPFSGGACGLLEQHGRAFVMIFARIAMEQGRRLYLGFWTAAGISFPFLSCWKMAWFFRGRCCEPFHCRYRYLETTFWICAEHPSDPTTVGEIILVKSNSSLFAISVV</sequence>
<gene>
    <name evidence="2" type="ORF">B0T25DRAFT_112865</name>
</gene>
<keyword evidence="1" id="KW-0472">Membrane</keyword>
<feature type="transmembrane region" description="Helical" evidence="1">
    <location>
        <begin position="54"/>
        <end position="70"/>
    </location>
</feature>
<keyword evidence="1" id="KW-0812">Transmembrane</keyword>
<dbReference type="Proteomes" id="UP001275084">
    <property type="component" value="Unassembled WGS sequence"/>
</dbReference>
<accession>A0AAJ0MI75</accession>
<comment type="caution">
    <text evidence="2">The sequence shown here is derived from an EMBL/GenBank/DDBJ whole genome shotgun (WGS) entry which is preliminary data.</text>
</comment>
<dbReference type="AlphaFoldDB" id="A0AAJ0MI75"/>
<protein>
    <submittedName>
        <fullName evidence="2">Uncharacterized protein</fullName>
    </submittedName>
</protein>